<dbReference type="Gene3D" id="1.10.443.10">
    <property type="entry name" value="Intergrase catalytic core"/>
    <property type="match status" value="1"/>
</dbReference>
<evidence type="ECO:0000259" key="2">
    <source>
        <dbReference type="PROSITE" id="PS51898"/>
    </source>
</evidence>
<proteinExistence type="predicted"/>
<evidence type="ECO:0000256" key="1">
    <source>
        <dbReference type="ARBA" id="ARBA00023172"/>
    </source>
</evidence>
<name>A0A174JSK3_9BACE</name>
<dbReference type="Proteomes" id="UP000095517">
    <property type="component" value="Unassembled WGS sequence"/>
</dbReference>
<feature type="domain" description="Tyr recombinase" evidence="2">
    <location>
        <begin position="3"/>
        <end position="191"/>
    </location>
</feature>
<dbReference type="EMBL" id="CYZH01000023">
    <property type="protein sequence ID" value="CUP00618.1"/>
    <property type="molecule type" value="Genomic_DNA"/>
</dbReference>
<sequence length="195" mass="22784">MSLKYSNTTADYLQWGEAMNLVRSLYKDEDYKMSLLIAIGCFWGLRISDMLALHWKQILNVDEFTIVEKKTGKQRTIRINQQLKRHIADCYKQIQPIGINAPILVSQKGTVYRVQSIDVLLKKMQIKYKLSVKNFSCHSLRKTFGRQVYNMNSDNSELALVKLMELFNHSSVSITKRYLGLRQEELLNTYDCLTF</sequence>
<evidence type="ECO:0000313" key="4">
    <source>
        <dbReference type="Proteomes" id="UP000095517"/>
    </source>
</evidence>
<dbReference type="Pfam" id="PF00589">
    <property type="entry name" value="Phage_integrase"/>
    <property type="match status" value="1"/>
</dbReference>
<organism evidence="3 4">
    <name type="scientific">Bacteroides finegoldii</name>
    <dbReference type="NCBI Taxonomy" id="338188"/>
    <lineage>
        <taxon>Bacteria</taxon>
        <taxon>Pseudomonadati</taxon>
        <taxon>Bacteroidota</taxon>
        <taxon>Bacteroidia</taxon>
        <taxon>Bacteroidales</taxon>
        <taxon>Bacteroidaceae</taxon>
        <taxon>Bacteroides</taxon>
    </lineage>
</organism>
<protein>
    <submittedName>
        <fullName evidence="3">Integrase</fullName>
    </submittedName>
</protein>
<reference evidence="3 4" key="1">
    <citation type="submission" date="2015-09" db="EMBL/GenBank/DDBJ databases">
        <authorList>
            <consortium name="Pathogen Informatics"/>
        </authorList>
    </citation>
    <scope>NUCLEOTIDE SEQUENCE [LARGE SCALE GENOMIC DNA]</scope>
    <source>
        <strain evidence="3 4">2789STDY5608840</strain>
    </source>
</reference>
<dbReference type="GO" id="GO:0006310">
    <property type="term" value="P:DNA recombination"/>
    <property type="evidence" value="ECO:0007669"/>
    <property type="project" value="UniProtKB-KW"/>
</dbReference>
<dbReference type="GO" id="GO:0003677">
    <property type="term" value="F:DNA binding"/>
    <property type="evidence" value="ECO:0007669"/>
    <property type="project" value="InterPro"/>
</dbReference>
<dbReference type="RefSeq" id="WP_008021212.1">
    <property type="nucleotide sequence ID" value="NZ_CABIXA010000023.1"/>
</dbReference>
<dbReference type="GO" id="GO:0015074">
    <property type="term" value="P:DNA integration"/>
    <property type="evidence" value="ECO:0007669"/>
    <property type="project" value="InterPro"/>
</dbReference>
<dbReference type="InterPro" id="IPR011010">
    <property type="entry name" value="DNA_brk_join_enz"/>
</dbReference>
<dbReference type="InterPro" id="IPR002104">
    <property type="entry name" value="Integrase_catalytic"/>
</dbReference>
<accession>A0A174JSK3</accession>
<evidence type="ECO:0000313" key="3">
    <source>
        <dbReference type="EMBL" id="CUP00618.1"/>
    </source>
</evidence>
<dbReference type="PROSITE" id="PS51898">
    <property type="entry name" value="TYR_RECOMBINASE"/>
    <property type="match status" value="1"/>
</dbReference>
<dbReference type="AlphaFoldDB" id="A0A174JSK3"/>
<dbReference type="InterPro" id="IPR013762">
    <property type="entry name" value="Integrase-like_cat_sf"/>
</dbReference>
<keyword evidence="1" id="KW-0233">DNA recombination</keyword>
<dbReference type="SUPFAM" id="SSF56349">
    <property type="entry name" value="DNA breaking-rejoining enzymes"/>
    <property type="match status" value="1"/>
</dbReference>
<gene>
    <name evidence="3" type="ORF">ERS852397_03301</name>
</gene>
<dbReference type="STRING" id="338188.ERS852397_03301"/>